<feature type="binding site" evidence="4">
    <location>
        <position position="217"/>
    </location>
    <ligand>
        <name>3-dehydroquinate</name>
        <dbReference type="ChEBI" id="CHEBI:32364"/>
    </ligand>
</feature>
<gene>
    <name evidence="4" type="primary">aroD</name>
    <name evidence="5" type="ORF">INS90_00775</name>
</gene>
<dbReference type="EMBL" id="CP063212">
    <property type="protein sequence ID" value="QOR47882.1"/>
    <property type="molecule type" value="Genomic_DNA"/>
</dbReference>
<dbReference type="CDD" id="cd00502">
    <property type="entry name" value="DHQase_I"/>
    <property type="match status" value="1"/>
</dbReference>
<dbReference type="GO" id="GO:0003855">
    <property type="term" value="F:3-dehydroquinate dehydratase activity"/>
    <property type="evidence" value="ECO:0007669"/>
    <property type="project" value="UniProtKB-UniRule"/>
</dbReference>
<feature type="binding site" evidence="4">
    <location>
        <position position="236"/>
    </location>
    <ligand>
        <name>3-dehydroquinate</name>
        <dbReference type="ChEBI" id="CHEBI:32364"/>
    </ligand>
</feature>
<feature type="binding site" evidence="4">
    <location>
        <begin position="43"/>
        <end position="45"/>
    </location>
    <ligand>
        <name>3-dehydroquinate</name>
        <dbReference type="ChEBI" id="CHEBI:32364"/>
    </ligand>
</feature>
<dbReference type="GO" id="GO:0008652">
    <property type="term" value="P:amino acid biosynthetic process"/>
    <property type="evidence" value="ECO:0007669"/>
    <property type="project" value="UniProtKB-KW"/>
</dbReference>
<dbReference type="InterPro" id="IPR001381">
    <property type="entry name" value="DHquinase_I"/>
</dbReference>
<keyword evidence="3 4" id="KW-0704">Schiff base</keyword>
<dbReference type="AlphaFoldDB" id="A0A7M1R0L9"/>
<proteinExistence type="inferred from homology"/>
<comment type="caution">
    <text evidence="4">Lacks conserved residue(s) required for the propagation of feature annotation.</text>
</comment>
<comment type="catalytic activity">
    <reaction evidence="1 4">
        <text>3-dehydroquinate = 3-dehydroshikimate + H2O</text>
        <dbReference type="Rhea" id="RHEA:21096"/>
        <dbReference type="ChEBI" id="CHEBI:15377"/>
        <dbReference type="ChEBI" id="CHEBI:16630"/>
        <dbReference type="ChEBI" id="CHEBI:32364"/>
        <dbReference type="EC" id="4.2.1.10"/>
    </reaction>
</comment>
<dbReference type="UniPathway" id="UPA00053">
    <property type="reaction ID" value="UER00086"/>
</dbReference>
<comment type="pathway">
    <text evidence="4">Metabolic intermediate biosynthesis; chorismate biosynthesis; chorismate from D-erythrose 4-phosphate and phosphoenolpyruvate: step 3/7.</text>
</comment>
<sequence length="274" mass="29302">MIFDLGDQNGQRPAIIVPVAGTTPQVIVEEAMACERAGADVVEFRLDFLLAAHPGMDVDSTGRELLRELFAKLSVPLLITVRTRGQGGEVELTPFRYRVLLATLLDILMQEAFPAERVGLDFEFQLDATPDLAARAVQLGYTPVISHHDWAETPDNEVLYVMLEDMLAVANAVPKLAVMALSEDDTTRLLEVTKLVADESGRAILTIAMGAAGIRSRLEGWKYGSVATFATAGASTAPGQPTIGHLFEALGDARAKARLAEEEAAAASEASAAD</sequence>
<dbReference type="GO" id="GO:0009073">
    <property type="term" value="P:aromatic amino acid family biosynthetic process"/>
    <property type="evidence" value="ECO:0007669"/>
    <property type="project" value="UniProtKB-KW"/>
</dbReference>
<comment type="similarity">
    <text evidence="4">Belongs to the type-I 3-dehydroquinase family.</text>
</comment>
<dbReference type="PANTHER" id="PTHR43699:SF1">
    <property type="entry name" value="3-DEHYDROQUINATE DEHYDRATASE"/>
    <property type="match status" value="1"/>
</dbReference>
<keyword evidence="4" id="KW-0057">Aromatic amino acid biosynthesis</keyword>
<evidence type="ECO:0000256" key="3">
    <source>
        <dbReference type="ARBA" id="ARBA00023270"/>
    </source>
</evidence>
<name>A0A7M1R0L9_9ACTO</name>
<dbReference type="Pfam" id="PF01487">
    <property type="entry name" value="DHquinase_I"/>
    <property type="match status" value="1"/>
</dbReference>
<feature type="binding site" evidence="4">
    <location>
        <position position="240"/>
    </location>
    <ligand>
        <name>3-dehydroquinate</name>
        <dbReference type="ChEBI" id="CHEBI:32364"/>
    </ligand>
</feature>
<keyword evidence="2 4" id="KW-0456">Lyase</keyword>
<dbReference type="GO" id="GO:0009423">
    <property type="term" value="P:chorismate biosynthetic process"/>
    <property type="evidence" value="ECO:0007669"/>
    <property type="project" value="UniProtKB-UniRule"/>
</dbReference>
<protein>
    <recommendedName>
        <fullName evidence="4">3-dehydroquinate dehydratase</fullName>
        <shortName evidence="4">3-dehydroquinase</shortName>
        <ecNumber evidence="4">4.2.1.10</ecNumber>
    </recommendedName>
    <alternativeName>
        <fullName evidence="4">Type I DHQase</fullName>
    </alternativeName>
    <alternativeName>
        <fullName evidence="4">Type I dehydroquinase</fullName>
        <shortName evidence="4">DHQ1</shortName>
    </alternativeName>
</protein>
<evidence type="ECO:0000313" key="6">
    <source>
        <dbReference type="Proteomes" id="UP000594961"/>
    </source>
</evidence>
<dbReference type="InterPro" id="IPR050146">
    <property type="entry name" value="Type-I_3-dehydroquinase"/>
</dbReference>
<accession>A0A7M1R0L9</accession>
<evidence type="ECO:0000256" key="4">
    <source>
        <dbReference type="HAMAP-Rule" id="MF_00214"/>
    </source>
</evidence>
<evidence type="ECO:0000313" key="5">
    <source>
        <dbReference type="EMBL" id="QOR47882.1"/>
    </source>
</evidence>
<feature type="binding site" evidence="4">
    <location>
        <position position="82"/>
    </location>
    <ligand>
        <name>3-dehydroquinate</name>
        <dbReference type="ChEBI" id="CHEBI:32364"/>
    </ligand>
</feature>
<dbReference type="RefSeq" id="WP_197553600.1">
    <property type="nucleotide sequence ID" value="NZ_CP063212.1"/>
</dbReference>
<dbReference type="EC" id="4.2.1.10" evidence="4"/>
<dbReference type="SUPFAM" id="SSF51569">
    <property type="entry name" value="Aldolase"/>
    <property type="match status" value="1"/>
</dbReference>
<dbReference type="PANTHER" id="PTHR43699">
    <property type="entry name" value="3-DEHYDROQUINATE DEHYDRATASE"/>
    <property type="match status" value="1"/>
</dbReference>
<organism evidence="5 6">
    <name type="scientific">Trueperella pecoris</name>
    <dbReference type="NCBI Taxonomy" id="2733571"/>
    <lineage>
        <taxon>Bacteria</taxon>
        <taxon>Bacillati</taxon>
        <taxon>Actinomycetota</taxon>
        <taxon>Actinomycetes</taxon>
        <taxon>Actinomycetales</taxon>
        <taxon>Actinomycetaceae</taxon>
        <taxon>Trueperella</taxon>
    </lineage>
</organism>
<keyword evidence="4" id="KW-0028">Amino-acid biosynthesis</keyword>
<dbReference type="InterPro" id="IPR013785">
    <property type="entry name" value="Aldolase_TIM"/>
</dbReference>
<evidence type="ECO:0000256" key="1">
    <source>
        <dbReference type="ARBA" id="ARBA00001864"/>
    </source>
</evidence>
<dbReference type="GO" id="GO:0046279">
    <property type="term" value="P:3,4-dihydroxybenzoate biosynthetic process"/>
    <property type="evidence" value="ECO:0007669"/>
    <property type="project" value="UniProtKB-ARBA"/>
</dbReference>
<comment type="subunit">
    <text evidence="4">Homodimer.</text>
</comment>
<reference evidence="5 6" key="1">
    <citation type="submission" date="2020-10" db="EMBL/GenBank/DDBJ databases">
        <title>Trueperella pecoris sp. nov. isolated from bovine and porcine specimens.</title>
        <authorList>
            <person name="Schoenecker L."/>
            <person name="Schnydrig P."/>
            <person name="Brodard I."/>
            <person name="Thomann A."/>
            <person name="Hemphill A."/>
            <person name="Rodriguez-Campos S."/>
            <person name="Perreten V."/>
            <person name="Jores J."/>
            <person name="Kittl S."/>
        </authorList>
    </citation>
    <scope>NUCLEOTIDE SEQUENCE [LARGE SCALE GENOMIC DNA]</scope>
    <source>
        <strain evidence="5 6">19OD0592</strain>
    </source>
</reference>
<comment type="function">
    <text evidence="4">Involved in the third step of the chorismate pathway, which leads to the biosynthesis of aromatic amino acids. Catalyzes the cis-dehydration of 3-dehydroquinate (DHQ) and introduces the first double bond of the aromatic ring to yield 3-dehydroshikimate.</text>
</comment>
<feature type="active site" description="Proton donor/acceptor" evidence="4">
    <location>
        <position position="148"/>
    </location>
</feature>
<evidence type="ECO:0000256" key="2">
    <source>
        <dbReference type="ARBA" id="ARBA00023239"/>
    </source>
</evidence>
<dbReference type="HAMAP" id="MF_00214">
    <property type="entry name" value="AroD"/>
    <property type="match status" value="1"/>
</dbReference>
<dbReference type="Gene3D" id="3.20.20.70">
    <property type="entry name" value="Aldolase class I"/>
    <property type="match status" value="1"/>
</dbReference>
<dbReference type="Proteomes" id="UP000594961">
    <property type="component" value="Chromosome"/>
</dbReference>
<feature type="active site" description="Schiff-base intermediate with substrate" evidence="4">
    <location>
        <position position="175"/>
    </location>
</feature>